<dbReference type="SUPFAM" id="SSF53474">
    <property type="entry name" value="alpha/beta-Hydrolases"/>
    <property type="match status" value="1"/>
</dbReference>
<dbReference type="InterPro" id="IPR029058">
    <property type="entry name" value="AB_hydrolase_fold"/>
</dbReference>
<evidence type="ECO:0000256" key="2">
    <source>
        <dbReference type="SAM" id="MobiDB-lite"/>
    </source>
</evidence>
<evidence type="ECO:0008006" key="5">
    <source>
        <dbReference type="Google" id="ProtNLM"/>
    </source>
</evidence>
<dbReference type="PANTHER" id="PTHR10794">
    <property type="entry name" value="ABHYDROLASE DOMAIN-CONTAINING PROTEIN"/>
    <property type="match status" value="1"/>
</dbReference>
<dbReference type="AlphaFoldDB" id="A0AAD2DX29"/>
<keyword evidence="4" id="KW-1185">Reference proteome</keyword>
<dbReference type="GO" id="GO:0034338">
    <property type="term" value="F:short-chain carboxylesterase activity"/>
    <property type="evidence" value="ECO:0007669"/>
    <property type="project" value="TreeGrafter"/>
</dbReference>
<evidence type="ECO:0000256" key="1">
    <source>
        <dbReference type="ARBA" id="ARBA00010884"/>
    </source>
</evidence>
<protein>
    <recommendedName>
        <fullName evidence="5">Serine aminopeptidase S33 domain-containing protein</fullName>
    </recommendedName>
</protein>
<sequence>MWKMRNAGTDLTTVHNDCFYNAGWTGDVREVITYLHQEYPEAPLIVVGTSIGAIVLCWFDVVVEEAVVRGRLQKWSPMKQQCGVRWTPKKETRAQPAGDGDESAAGRFDFESPLESLG</sequence>
<name>A0AAD2DX29_9LAMI</name>
<dbReference type="GO" id="GO:0047372">
    <property type="term" value="F:monoacylglycerol lipase activity"/>
    <property type="evidence" value="ECO:0007669"/>
    <property type="project" value="TreeGrafter"/>
</dbReference>
<organism evidence="3 4">
    <name type="scientific">Fraxinus pennsylvanica</name>
    <dbReference type="NCBI Taxonomy" id="56036"/>
    <lineage>
        <taxon>Eukaryota</taxon>
        <taxon>Viridiplantae</taxon>
        <taxon>Streptophyta</taxon>
        <taxon>Embryophyta</taxon>
        <taxon>Tracheophyta</taxon>
        <taxon>Spermatophyta</taxon>
        <taxon>Magnoliopsida</taxon>
        <taxon>eudicotyledons</taxon>
        <taxon>Gunneridae</taxon>
        <taxon>Pentapetalae</taxon>
        <taxon>asterids</taxon>
        <taxon>lamiids</taxon>
        <taxon>Lamiales</taxon>
        <taxon>Oleaceae</taxon>
        <taxon>Oleeae</taxon>
        <taxon>Fraxinus</taxon>
    </lineage>
</organism>
<gene>
    <name evidence="3" type="ORF">FPE_LOCUS17246</name>
</gene>
<proteinExistence type="inferred from homology"/>
<feature type="region of interest" description="Disordered" evidence="2">
    <location>
        <begin position="83"/>
        <end position="118"/>
    </location>
</feature>
<dbReference type="EMBL" id="OU503045">
    <property type="protein sequence ID" value="CAI9769044.1"/>
    <property type="molecule type" value="Genomic_DNA"/>
</dbReference>
<comment type="similarity">
    <text evidence="1">Belongs to the AB hydrolase superfamily. AB hydrolase 4 family.</text>
</comment>
<accession>A0AAD2DX29</accession>
<dbReference type="Proteomes" id="UP000834106">
    <property type="component" value="Chromosome 10"/>
</dbReference>
<dbReference type="PANTHER" id="PTHR10794:SF63">
    <property type="entry name" value="ALPHA_BETA HYDROLASE 1, ISOFORM A"/>
    <property type="match status" value="1"/>
</dbReference>
<dbReference type="InterPro" id="IPR050960">
    <property type="entry name" value="AB_hydrolase_4_sf"/>
</dbReference>
<evidence type="ECO:0000313" key="4">
    <source>
        <dbReference type="Proteomes" id="UP000834106"/>
    </source>
</evidence>
<reference evidence="3" key="1">
    <citation type="submission" date="2023-05" db="EMBL/GenBank/DDBJ databases">
        <authorList>
            <person name="Huff M."/>
        </authorList>
    </citation>
    <scope>NUCLEOTIDE SEQUENCE</scope>
</reference>
<evidence type="ECO:0000313" key="3">
    <source>
        <dbReference type="EMBL" id="CAI9769044.1"/>
    </source>
</evidence>